<dbReference type="EMBL" id="JADNRY010000226">
    <property type="protein sequence ID" value="KAF9060829.1"/>
    <property type="molecule type" value="Genomic_DNA"/>
</dbReference>
<proteinExistence type="predicted"/>
<name>A0A9P5U006_9AGAR</name>
<feature type="region of interest" description="Disordered" evidence="1">
    <location>
        <begin position="25"/>
        <end position="52"/>
    </location>
</feature>
<reference evidence="2" key="1">
    <citation type="submission" date="2020-11" db="EMBL/GenBank/DDBJ databases">
        <authorList>
            <consortium name="DOE Joint Genome Institute"/>
            <person name="Ahrendt S."/>
            <person name="Riley R."/>
            <person name="Andreopoulos W."/>
            <person name="Labutti K."/>
            <person name="Pangilinan J."/>
            <person name="Ruiz-Duenas F.J."/>
            <person name="Barrasa J.M."/>
            <person name="Sanchez-Garcia M."/>
            <person name="Camarero S."/>
            <person name="Miyauchi S."/>
            <person name="Serrano A."/>
            <person name="Linde D."/>
            <person name="Babiker R."/>
            <person name="Drula E."/>
            <person name="Ayuso-Fernandez I."/>
            <person name="Pacheco R."/>
            <person name="Padilla G."/>
            <person name="Ferreira P."/>
            <person name="Barriuso J."/>
            <person name="Kellner H."/>
            <person name="Castanera R."/>
            <person name="Alfaro M."/>
            <person name="Ramirez L."/>
            <person name="Pisabarro A.G."/>
            <person name="Kuo A."/>
            <person name="Tritt A."/>
            <person name="Lipzen A."/>
            <person name="He G."/>
            <person name="Yan M."/>
            <person name="Ng V."/>
            <person name="Cullen D."/>
            <person name="Martin F."/>
            <person name="Rosso M.-N."/>
            <person name="Henrissat B."/>
            <person name="Hibbett D."/>
            <person name="Martinez A.T."/>
            <person name="Grigoriev I.V."/>
        </authorList>
    </citation>
    <scope>NUCLEOTIDE SEQUENCE</scope>
    <source>
        <strain evidence="2">AH 40177</strain>
    </source>
</reference>
<protein>
    <submittedName>
        <fullName evidence="2">Uncharacterized protein</fullName>
    </submittedName>
</protein>
<evidence type="ECO:0000313" key="3">
    <source>
        <dbReference type="Proteomes" id="UP000772434"/>
    </source>
</evidence>
<evidence type="ECO:0000256" key="1">
    <source>
        <dbReference type="SAM" id="MobiDB-lite"/>
    </source>
</evidence>
<evidence type="ECO:0000313" key="2">
    <source>
        <dbReference type="EMBL" id="KAF9060829.1"/>
    </source>
</evidence>
<gene>
    <name evidence="2" type="ORF">BDP27DRAFT_1429643</name>
</gene>
<keyword evidence="3" id="KW-1185">Reference proteome</keyword>
<organism evidence="2 3">
    <name type="scientific">Rhodocollybia butyracea</name>
    <dbReference type="NCBI Taxonomy" id="206335"/>
    <lineage>
        <taxon>Eukaryota</taxon>
        <taxon>Fungi</taxon>
        <taxon>Dikarya</taxon>
        <taxon>Basidiomycota</taxon>
        <taxon>Agaricomycotina</taxon>
        <taxon>Agaricomycetes</taxon>
        <taxon>Agaricomycetidae</taxon>
        <taxon>Agaricales</taxon>
        <taxon>Marasmiineae</taxon>
        <taxon>Omphalotaceae</taxon>
        <taxon>Rhodocollybia</taxon>
    </lineage>
</organism>
<dbReference type="Proteomes" id="UP000772434">
    <property type="component" value="Unassembled WGS sequence"/>
</dbReference>
<comment type="caution">
    <text evidence="2">The sequence shown here is derived from an EMBL/GenBank/DDBJ whole genome shotgun (WGS) entry which is preliminary data.</text>
</comment>
<feature type="region of interest" description="Disordered" evidence="1">
    <location>
        <begin position="67"/>
        <end position="94"/>
    </location>
</feature>
<accession>A0A9P5U006</accession>
<dbReference type="AlphaFoldDB" id="A0A9P5U006"/>
<sequence length="184" mass="20227">MHKRKIKQIDSVVELAPLPSLRRNVDVPGNVEHPARRKGPSDDIGGRTLVVPYPSPQKKIRTITRPTVREAGSRRHEKRSQAKVAPEGNTESEAAYEDNVGNLFEMGVDYGEDVFGGAELANSTSTLLSIGQNVIQGSEEDLLHYVDAVQSACIGFTQLHRKLFVVEGWDRAKRQGTVSTSHNG</sequence>